<feature type="non-terminal residue" evidence="1">
    <location>
        <position position="1"/>
    </location>
</feature>
<dbReference type="EMBL" id="UINC01136369">
    <property type="protein sequence ID" value="SVD21093.1"/>
    <property type="molecule type" value="Genomic_DNA"/>
</dbReference>
<dbReference type="AlphaFoldDB" id="A0A382TGJ3"/>
<dbReference type="Pfam" id="PF07136">
    <property type="entry name" value="DUF1385"/>
    <property type="match status" value="1"/>
</dbReference>
<protein>
    <submittedName>
        <fullName evidence="1">Uncharacterized protein</fullName>
    </submittedName>
</protein>
<name>A0A382TGJ3_9ZZZZ</name>
<reference evidence="1" key="1">
    <citation type="submission" date="2018-05" db="EMBL/GenBank/DDBJ databases">
        <authorList>
            <person name="Lanie J.A."/>
            <person name="Ng W.-L."/>
            <person name="Kazmierczak K.M."/>
            <person name="Andrzejewski T.M."/>
            <person name="Davidsen T.M."/>
            <person name="Wayne K.J."/>
            <person name="Tettelin H."/>
            <person name="Glass J.I."/>
            <person name="Rusch D."/>
            <person name="Podicherti R."/>
            <person name="Tsui H.-C.T."/>
            <person name="Winkler M.E."/>
        </authorList>
    </citation>
    <scope>NUCLEOTIDE SEQUENCE</scope>
</reference>
<sequence length="52" mass="5792">RLLKAPGIVLQNITTKEPDDNMIEVSIAALKDAFGNQYNKFRGKKFRAEAIG</sequence>
<dbReference type="InterPro" id="IPR010787">
    <property type="entry name" value="DUF1385"/>
</dbReference>
<accession>A0A382TGJ3</accession>
<proteinExistence type="predicted"/>
<organism evidence="1">
    <name type="scientific">marine metagenome</name>
    <dbReference type="NCBI Taxonomy" id="408172"/>
    <lineage>
        <taxon>unclassified sequences</taxon>
        <taxon>metagenomes</taxon>
        <taxon>ecological metagenomes</taxon>
    </lineage>
</organism>
<evidence type="ECO:0000313" key="1">
    <source>
        <dbReference type="EMBL" id="SVD21093.1"/>
    </source>
</evidence>
<gene>
    <name evidence="1" type="ORF">METZ01_LOCUS373947</name>
</gene>